<name>A0A7Z0BJM6_9ACTN</name>
<dbReference type="PANTHER" id="PTHR35004">
    <property type="entry name" value="TRANSPOSASE RV3428C-RELATED"/>
    <property type="match status" value="1"/>
</dbReference>
<evidence type="ECO:0000313" key="4">
    <source>
        <dbReference type="Proteomes" id="UP000584931"/>
    </source>
</evidence>
<dbReference type="InterPro" id="IPR024967">
    <property type="entry name" value="DNA-bd_IS481-type"/>
</dbReference>
<reference evidence="3 4" key="1">
    <citation type="submission" date="2020-07" db="EMBL/GenBank/DDBJ databases">
        <title>Sequencing the genomes of 1000 actinobacteria strains.</title>
        <authorList>
            <person name="Klenk H.-P."/>
        </authorList>
    </citation>
    <scope>NUCLEOTIDE SEQUENCE [LARGE SCALE GENOMIC DNA]</scope>
    <source>
        <strain evidence="3 4">DSM 45278</strain>
    </source>
</reference>
<dbReference type="Gene3D" id="3.30.420.10">
    <property type="entry name" value="Ribonuclease H-like superfamily/Ribonuclease H"/>
    <property type="match status" value="1"/>
</dbReference>
<proteinExistence type="predicted"/>
<dbReference type="Proteomes" id="UP000584931">
    <property type="component" value="Unassembled WGS sequence"/>
</dbReference>
<dbReference type="PANTHER" id="PTHR35004:SF6">
    <property type="entry name" value="TRANSPOSASE"/>
    <property type="match status" value="1"/>
</dbReference>
<dbReference type="SUPFAM" id="SSF53098">
    <property type="entry name" value="Ribonuclease H-like"/>
    <property type="match status" value="1"/>
</dbReference>
<comment type="caution">
    <text evidence="3">The sequence shown here is derived from an EMBL/GenBank/DDBJ whole genome shotgun (WGS) entry which is preliminary data.</text>
</comment>
<dbReference type="Pfam" id="PF13683">
    <property type="entry name" value="rve_3"/>
    <property type="match status" value="1"/>
</dbReference>
<organism evidence="3 4">
    <name type="scientific">Nocardiopsis sinuspersici</name>
    <dbReference type="NCBI Taxonomy" id="501010"/>
    <lineage>
        <taxon>Bacteria</taxon>
        <taxon>Bacillati</taxon>
        <taxon>Actinomycetota</taxon>
        <taxon>Actinomycetes</taxon>
        <taxon>Streptosporangiales</taxon>
        <taxon>Nocardiopsidaceae</taxon>
        <taxon>Nocardiopsis</taxon>
    </lineage>
</organism>
<accession>A0A7Z0BJM6</accession>
<protein>
    <submittedName>
        <fullName evidence="3">Transposase InsO family protein</fullName>
    </submittedName>
</protein>
<dbReference type="NCBIfam" id="NF033577">
    <property type="entry name" value="transpos_IS481"/>
    <property type="match status" value="1"/>
</dbReference>
<sequence length="321" mass="36151">MVHRNAPLTPTGRLRLARCVVEDGWTLRQAAERFQVAHTTAQRWADRYRTRGRAGMGDRSSIPRHQPGRTCDRIEQQVVRLRTEHRIGPVRLAARTGLAPATCHRILRRHGLPPLTALDRATGEVVRRYERDQPGDLVHIDVKKLGRIPDGGGHKVLGRAAGRANKNPDGTGKGTAFIHTALDDHSRLAYSEILADEKAATCAGFLCRAHAWFAAGGVTVRRVLTDNAWAYTKATWRRTCGELGIGPRWIRPWRPQTNGKVERFHRTLAQEWAYARPYLSEAERQAAYPDFVDWYNYHRPHTGIGGQVPAARVTNLTEKHT</sequence>
<gene>
    <name evidence="3" type="ORF">HNR06_001834</name>
</gene>
<feature type="domain" description="Integrase catalytic" evidence="2">
    <location>
        <begin position="130"/>
        <end position="317"/>
    </location>
</feature>
<dbReference type="Pfam" id="PF13011">
    <property type="entry name" value="LZ_Tnp_IS481"/>
    <property type="match status" value="1"/>
</dbReference>
<dbReference type="InterPro" id="IPR047656">
    <property type="entry name" value="IS481-like_transpos"/>
</dbReference>
<feature type="region of interest" description="Disordered" evidence="1">
    <location>
        <begin position="153"/>
        <end position="172"/>
    </location>
</feature>
<evidence type="ECO:0000313" key="3">
    <source>
        <dbReference type="EMBL" id="NYH52245.1"/>
    </source>
</evidence>
<dbReference type="RefSeq" id="WP_179809780.1">
    <property type="nucleotide sequence ID" value="NZ_JACCHL010000001.1"/>
</dbReference>
<dbReference type="GO" id="GO:0015074">
    <property type="term" value="P:DNA integration"/>
    <property type="evidence" value="ECO:0007669"/>
    <property type="project" value="InterPro"/>
</dbReference>
<dbReference type="AlphaFoldDB" id="A0A7Z0BJM6"/>
<evidence type="ECO:0000256" key="1">
    <source>
        <dbReference type="SAM" id="MobiDB-lite"/>
    </source>
</evidence>
<dbReference type="GO" id="GO:0003676">
    <property type="term" value="F:nucleic acid binding"/>
    <property type="evidence" value="ECO:0007669"/>
    <property type="project" value="InterPro"/>
</dbReference>
<dbReference type="InterPro" id="IPR036397">
    <property type="entry name" value="RNaseH_sf"/>
</dbReference>
<dbReference type="EMBL" id="JACCHL010000001">
    <property type="protein sequence ID" value="NYH52245.1"/>
    <property type="molecule type" value="Genomic_DNA"/>
</dbReference>
<dbReference type="InterPro" id="IPR001584">
    <property type="entry name" value="Integrase_cat-core"/>
</dbReference>
<evidence type="ECO:0000259" key="2">
    <source>
        <dbReference type="PROSITE" id="PS50994"/>
    </source>
</evidence>
<dbReference type="InterPro" id="IPR009057">
    <property type="entry name" value="Homeodomain-like_sf"/>
</dbReference>
<dbReference type="InterPro" id="IPR012337">
    <property type="entry name" value="RNaseH-like_sf"/>
</dbReference>
<dbReference type="PROSITE" id="PS50994">
    <property type="entry name" value="INTEGRASE"/>
    <property type="match status" value="1"/>
</dbReference>
<dbReference type="SUPFAM" id="SSF46689">
    <property type="entry name" value="Homeodomain-like"/>
    <property type="match status" value="1"/>
</dbReference>